<dbReference type="EMBL" id="WSZK01000015">
    <property type="protein sequence ID" value="MWG34618.1"/>
    <property type="molecule type" value="Genomic_DNA"/>
</dbReference>
<dbReference type="OrthoDB" id="342613at2157"/>
<protein>
    <submittedName>
        <fullName evidence="1">Uncharacterized protein</fullName>
    </submittedName>
</protein>
<dbReference type="RefSeq" id="WP_158204277.1">
    <property type="nucleotide sequence ID" value="NZ_WSZK01000015.1"/>
</dbReference>
<comment type="caution">
    <text evidence="1">The sequence shown here is derived from an EMBL/GenBank/DDBJ whole genome shotgun (WGS) entry which is preliminary data.</text>
</comment>
<accession>A0A6B0GSG4</accession>
<keyword evidence="2" id="KW-1185">Reference proteome</keyword>
<gene>
    <name evidence="1" type="ORF">GQS65_08975</name>
</gene>
<proteinExistence type="predicted"/>
<evidence type="ECO:0000313" key="1">
    <source>
        <dbReference type="EMBL" id="MWG34618.1"/>
    </source>
</evidence>
<evidence type="ECO:0000313" key="2">
    <source>
        <dbReference type="Proteomes" id="UP000451471"/>
    </source>
</evidence>
<sequence>MGSSSLRRTKISGNGQRFERLSDTSSSDFSIETAGTRRVTPRCSDYPFGSQIVYRGSIEYEEVAEFGGGREIQLDFEFREESQLFILESDVDLPSIDSVIKRINSIIPSEVRIYRKLTVHRDRLWNFLRSADSILEVTLLGDQAEEISLAQIHSESDLRESEFGYLVEKHPIESATVVFQHEGEQTTARYTDGTLSIHSESPQAREHIIQIFERDVLFEEDA</sequence>
<dbReference type="AlphaFoldDB" id="A0A6B0GSG4"/>
<organism evidence="1 2">
    <name type="scientific">Halomarina oriensis</name>
    <dbReference type="NCBI Taxonomy" id="671145"/>
    <lineage>
        <taxon>Archaea</taxon>
        <taxon>Methanobacteriati</taxon>
        <taxon>Methanobacteriota</taxon>
        <taxon>Stenosarchaea group</taxon>
        <taxon>Halobacteria</taxon>
        <taxon>Halobacteriales</taxon>
        <taxon>Natronomonadaceae</taxon>
        <taxon>Halomarina</taxon>
    </lineage>
</organism>
<dbReference type="Proteomes" id="UP000451471">
    <property type="component" value="Unassembled WGS sequence"/>
</dbReference>
<reference evidence="1 2" key="1">
    <citation type="submission" date="2019-12" db="EMBL/GenBank/DDBJ databases">
        <title>Halocatena pleomorpha gen. nov. sp. nov., an extremely halophilic archaeon of family Halobacteriaceae isolated from saltpan soil.</title>
        <authorList>
            <person name="Pal Y."/>
            <person name="Verma A."/>
            <person name="Krishnamurthi S."/>
            <person name="Kumar P."/>
        </authorList>
    </citation>
    <scope>NUCLEOTIDE SEQUENCE [LARGE SCALE GENOMIC DNA]</scope>
    <source>
        <strain evidence="1 2">JCM 16495</strain>
    </source>
</reference>
<name>A0A6B0GSG4_9EURY</name>